<sequence>MPLPRLARTSFMQNSTRGQDQIYWSASSKGLFTVKSAYHHLAGLEREDKDLKWLLAWRWKGPQAIRIFLWTVMHDRLKTKLELRRRHLDSDGICDRCGLDLESTLHVLRGCPVAKRTWNCLIPKSLQADFFSLSLKDWDICMRTDEIQRFHESVVVTTAFKKELWINRSLPVWPWCKLNSDGSCKKSGLASAGGIIRDHKGLLLAWEVGIRWLLVEVDSLYVCDLVVSVNNAPNGYYQLILSIQEMLKRDWNVNLKHIYREANFAADALANYAHSFPLGLYIFSSPPAVINPFVRHDM</sequence>
<dbReference type="EMBL" id="CM039170">
    <property type="protein sequence ID" value="KAH9803600.1"/>
    <property type="molecule type" value="Genomic_DNA"/>
</dbReference>
<evidence type="ECO:0000313" key="1">
    <source>
        <dbReference type="EMBL" id="KAH9803600.1"/>
    </source>
</evidence>
<organism evidence="1 2">
    <name type="scientific">Citrus sinensis</name>
    <name type="common">Sweet orange</name>
    <name type="synonym">Citrus aurantium var. sinensis</name>
    <dbReference type="NCBI Taxonomy" id="2711"/>
    <lineage>
        <taxon>Eukaryota</taxon>
        <taxon>Viridiplantae</taxon>
        <taxon>Streptophyta</taxon>
        <taxon>Embryophyta</taxon>
        <taxon>Tracheophyta</taxon>
        <taxon>Spermatophyta</taxon>
        <taxon>Magnoliopsida</taxon>
        <taxon>eudicotyledons</taxon>
        <taxon>Gunneridae</taxon>
        <taxon>Pentapetalae</taxon>
        <taxon>rosids</taxon>
        <taxon>malvids</taxon>
        <taxon>Sapindales</taxon>
        <taxon>Rutaceae</taxon>
        <taxon>Aurantioideae</taxon>
        <taxon>Citrus</taxon>
    </lineage>
</organism>
<proteinExistence type="predicted"/>
<comment type="caution">
    <text evidence="1">The sequence shown here is derived from an EMBL/GenBank/DDBJ whole genome shotgun (WGS) entry which is preliminary data.</text>
</comment>
<gene>
    <name evidence="1" type="ORF">KPL71_001840</name>
</gene>
<protein>
    <submittedName>
        <fullName evidence="1">Ribonuclease H protein</fullName>
    </submittedName>
</protein>
<evidence type="ECO:0000313" key="2">
    <source>
        <dbReference type="Proteomes" id="UP000829398"/>
    </source>
</evidence>
<accession>A0ACB8P1F4</accession>
<name>A0ACB8P1F4_CITSI</name>
<keyword evidence="2" id="KW-1185">Reference proteome</keyword>
<dbReference type="Proteomes" id="UP000829398">
    <property type="component" value="Chromosome 1"/>
</dbReference>
<reference evidence="2" key="1">
    <citation type="journal article" date="2023" name="Hortic. Res.">
        <title>A chromosome-level phased genome enabling allele-level studies in sweet orange: a case study on citrus Huanglongbing tolerance.</title>
        <authorList>
            <person name="Wu B."/>
            <person name="Yu Q."/>
            <person name="Deng Z."/>
            <person name="Duan Y."/>
            <person name="Luo F."/>
            <person name="Gmitter F. Jr."/>
        </authorList>
    </citation>
    <scope>NUCLEOTIDE SEQUENCE [LARGE SCALE GENOMIC DNA]</scope>
    <source>
        <strain evidence="2">cv. Valencia</strain>
    </source>
</reference>